<sequence>MWFSLTGDRMTEFRYQEAGDEWMMSIYDYGKPTEQSEGRLGNQPAWLQLIIDIAKVGGYMKPLPDGPPDLLLWAKIDDDNKLLEITFP</sequence>
<name>A0A6J5KML6_9CAUD</name>
<organism evidence="1">
    <name type="scientific">uncultured Caudovirales phage</name>
    <dbReference type="NCBI Taxonomy" id="2100421"/>
    <lineage>
        <taxon>Viruses</taxon>
        <taxon>Duplodnaviria</taxon>
        <taxon>Heunggongvirae</taxon>
        <taxon>Uroviricota</taxon>
        <taxon>Caudoviricetes</taxon>
        <taxon>Peduoviridae</taxon>
        <taxon>Maltschvirus</taxon>
        <taxon>Maltschvirus maltsch</taxon>
    </lineage>
</organism>
<accession>A0A6J5KML6</accession>
<proteinExistence type="predicted"/>
<gene>
    <name evidence="1" type="ORF">UFOVP48_26</name>
</gene>
<protein>
    <submittedName>
        <fullName evidence="1">Uncharacterized protein</fullName>
    </submittedName>
</protein>
<evidence type="ECO:0000313" key="1">
    <source>
        <dbReference type="EMBL" id="CAB4123538.1"/>
    </source>
</evidence>
<dbReference type="EMBL" id="LR796172">
    <property type="protein sequence ID" value="CAB4123538.1"/>
    <property type="molecule type" value="Genomic_DNA"/>
</dbReference>
<reference evidence="1" key="1">
    <citation type="submission" date="2020-04" db="EMBL/GenBank/DDBJ databases">
        <authorList>
            <person name="Chiriac C."/>
            <person name="Salcher M."/>
            <person name="Ghai R."/>
            <person name="Kavagutti S V."/>
        </authorList>
    </citation>
    <scope>NUCLEOTIDE SEQUENCE</scope>
</reference>